<proteinExistence type="inferred from homology"/>
<evidence type="ECO:0000256" key="3">
    <source>
        <dbReference type="ARBA" id="ARBA00022448"/>
    </source>
</evidence>
<feature type="domain" description="Importin N-terminal" evidence="5">
    <location>
        <begin position="37"/>
        <end position="111"/>
    </location>
</feature>
<gene>
    <name evidence="6" type="ORF">B0I35DRAFT_368824</name>
</gene>
<name>A0A8K0T037_9HYPO</name>
<dbReference type="OrthoDB" id="361693at2759"/>
<dbReference type="AlphaFoldDB" id="A0A8K0T037"/>
<dbReference type="GO" id="GO:0005829">
    <property type="term" value="C:cytosol"/>
    <property type="evidence" value="ECO:0007669"/>
    <property type="project" value="TreeGrafter"/>
</dbReference>
<organism evidence="6 7">
    <name type="scientific">Stachybotrys elegans</name>
    <dbReference type="NCBI Taxonomy" id="80388"/>
    <lineage>
        <taxon>Eukaryota</taxon>
        <taxon>Fungi</taxon>
        <taxon>Dikarya</taxon>
        <taxon>Ascomycota</taxon>
        <taxon>Pezizomycotina</taxon>
        <taxon>Sordariomycetes</taxon>
        <taxon>Hypocreomycetidae</taxon>
        <taxon>Hypocreales</taxon>
        <taxon>Stachybotryaceae</taxon>
        <taxon>Stachybotrys</taxon>
    </lineage>
</organism>
<evidence type="ECO:0000313" key="6">
    <source>
        <dbReference type="EMBL" id="KAH7326466.1"/>
    </source>
</evidence>
<comment type="caution">
    <text evidence="6">The sequence shown here is derived from an EMBL/GenBank/DDBJ whole genome shotgun (WGS) entry which is preliminary data.</text>
</comment>
<comment type="similarity">
    <text evidence="2">Belongs to the importin beta family.</text>
</comment>
<protein>
    <submittedName>
        <fullName evidence="6">Armadillo-type protein</fullName>
    </submittedName>
</protein>
<dbReference type="PANTHER" id="PTHR10997:SF7">
    <property type="entry name" value="IMPORTIN-11"/>
    <property type="match status" value="1"/>
</dbReference>
<accession>A0A8K0T037</accession>
<dbReference type="SUPFAM" id="SSF48371">
    <property type="entry name" value="ARM repeat"/>
    <property type="match status" value="1"/>
</dbReference>
<dbReference type="Gene3D" id="1.25.10.10">
    <property type="entry name" value="Leucine-rich Repeat Variant"/>
    <property type="match status" value="1"/>
</dbReference>
<evidence type="ECO:0000259" key="5">
    <source>
        <dbReference type="PROSITE" id="PS50166"/>
    </source>
</evidence>
<dbReference type="GO" id="GO:0031267">
    <property type="term" value="F:small GTPase binding"/>
    <property type="evidence" value="ECO:0007669"/>
    <property type="project" value="InterPro"/>
</dbReference>
<evidence type="ECO:0000256" key="4">
    <source>
        <dbReference type="ARBA" id="ARBA00023242"/>
    </source>
</evidence>
<dbReference type="SMART" id="SM00913">
    <property type="entry name" value="IBN_N"/>
    <property type="match status" value="1"/>
</dbReference>
<evidence type="ECO:0000256" key="1">
    <source>
        <dbReference type="ARBA" id="ARBA00004123"/>
    </source>
</evidence>
<reference evidence="6" key="1">
    <citation type="journal article" date="2021" name="Nat. Commun.">
        <title>Genetic determinants of endophytism in the Arabidopsis root mycobiome.</title>
        <authorList>
            <person name="Mesny F."/>
            <person name="Miyauchi S."/>
            <person name="Thiergart T."/>
            <person name="Pickel B."/>
            <person name="Atanasova L."/>
            <person name="Karlsson M."/>
            <person name="Huettel B."/>
            <person name="Barry K.W."/>
            <person name="Haridas S."/>
            <person name="Chen C."/>
            <person name="Bauer D."/>
            <person name="Andreopoulos W."/>
            <person name="Pangilinan J."/>
            <person name="LaButti K."/>
            <person name="Riley R."/>
            <person name="Lipzen A."/>
            <person name="Clum A."/>
            <person name="Drula E."/>
            <person name="Henrissat B."/>
            <person name="Kohler A."/>
            <person name="Grigoriev I.V."/>
            <person name="Martin F.M."/>
            <person name="Hacquard S."/>
        </authorList>
    </citation>
    <scope>NUCLEOTIDE SEQUENCE</scope>
    <source>
        <strain evidence="6">MPI-CAGE-CH-0235</strain>
    </source>
</reference>
<sequence length="1043" mass="117082">MSFSIEVPGDANPLSLQSLCHALQSANSSELAHRQTAGQQLSTWEQQTGYYSSLQSVYLDKSLPLEVRFLAVIQLKNGIDKYWRLYASTKNGIKAEEKATIRSRLFQGTVDEQEKALAMHNALVIAKVVRIDYPTDWPDAMAQMIALLRSSRVGDQQQLHGSLQILLRVVKELGTARLRKSQTSLQSVTPEIVYILVEIYSERSAAWIQLLQNGQAIPQEAELAMLNSLFALKILRRLVITGYERPHDDKTVNQFWTLSQDQFGHLLNFVSTGSPVPSAYQEVVGKHLLQFTKMHIDMADSHAASFTFLPNTLPLVHAYWDLVFRFAEVFDQSGGIRQGSAAPGSAKLKVEGPVLERLALKGLILLRSCVHIAYNPHQTFKYRTPETIAEQDRAKAIIKEELLKDELVIQIVKTIITRLFVFRKADLEAWEEDPEEWEQQEQSEGSAYEWEVRPCAEKLFLELLTHYKQLLVPPLLEYFQTAQAPQADIATKEAVYTAMGLSAAHLHNAFNFDSVLASSIVNDAQGQGGPQKVLRRRIAIVISQWAPVHLEDSSRALVYQIFRHLLNPADETNDLVVRITAARQLRWIADELGFSAEAFLPHTSDILTQLIDLIQNVDNDDTKLAILESIRIVVTRMEEQVSQFGDLLMTALPNVWAQSGSDEYMVKQAVIAIFTALVMSMGTSSQRYQHLTLPLLAEATRVGSDLHFHLVDESLDLWNSMLMQSQPPLSPELINLAEAALPLLSYQAVTATRAMEAIESYVLLAPAAMLDDRLRRPTLTALSGTLESKSREHVRLSAACIEYLIRSAVELGSSDGVSVIIRDMVETGLMNMIMENLRDAWEAHQTTGPNRKSSKLNTVTEGDYLAILARLALADPSIFVQMLTTFGDIRQVWGWLSAEWFSHASSMDNLDRGKLYVLGLTRLLELPSPMQDLVLEKLQDFFDLWTNVMSDLQGGMTNGTDSLIWGELEPTEYDTPKSVAERQTLSKDPVHSVHTFSFVQARLQDLISRVGGEAAFQEHWAINLDKDILIAFQKLMSSIAHQQ</sequence>
<dbReference type="Pfam" id="PF03810">
    <property type="entry name" value="IBN_N"/>
    <property type="match status" value="1"/>
</dbReference>
<keyword evidence="4" id="KW-0539">Nucleus</keyword>
<dbReference type="InterPro" id="IPR011989">
    <property type="entry name" value="ARM-like"/>
</dbReference>
<keyword evidence="3" id="KW-0813">Transport</keyword>
<evidence type="ECO:0000256" key="2">
    <source>
        <dbReference type="ARBA" id="ARBA00007991"/>
    </source>
</evidence>
<dbReference type="Pfam" id="PF25758">
    <property type="entry name" value="TPR_IPO11"/>
    <property type="match status" value="1"/>
</dbReference>
<dbReference type="FunFam" id="1.25.10.10:FF:000362">
    <property type="entry name" value="Importin 11, putative"/>
    <property type="match status" value="1"/>
</dbReference>
<dbReference type="GO" id="GO:0005635">
    <property type="term" value="C:nuclear envelope"/>
    <property type="evidence" value="ECO:0007669"/>
    <property type="project" value="TreeGrafter"/>
</dbReference>
<dbReference type="EMBL" id="JAGPNK010000002">
    <property type="protein sequence ID" value="KAH7326466.1"/>
    <property type="molecule type" value="Genomic_DNA"/>
</dbReference>
<keyword evidence="7" id="KW-1185">Reference proteome</keyword>
<dbReference type="PROSITE" id="PS50166">
    <property type="entry name" value="IMPORTIN_B_NT"/>
    <property type="match status" value="1"/>
</dbReference>
<dbReference type="InterPro" id="IPR001494">
    <property type="entry name" value="Importin-beta_N"/>
</dbReference>
<dbReference type="Proteomes" id="UP000813444">
    <property type="component" value="Unassembled WGS sequence"/>
</dbReference>
<evidence type="ECO:0000313" key="7">
    <source>
        <dbReference type="Proteomes" id="UP000813444"/>
    </source>
</evidence>
<comment type="subcellular location">
    <subcellularLocation>
        <location evidence="1">Nucleus</location>
    </subcellularLocation>
</comment>
<dbReference type="InterPro" id="IPR058669">
    <property type="entry name" value="TPR_IPO7/11-like"/>
</dbReference>
<dbReference type="InterPro" id="IPR016024">
    <property type="entry name" value="ARM-type_fold"/>
</dbReference>
<dbReference type="PANTHER" id="PTHR10997">
    <property type="entry name" value="IMPORTIN-7, 8, 11"/>
    <property type="match status" value="1"/>
</dbReference>
<dbReference type="GO" id="GO:0006606">
    <property type="term" value="P:protein import into nucleus"/>
    <property type="evidence" value="ECO:0007669"/>
    <property type="project" value="TreeGrafter"/>
</dbReference>